<dbReference type="CDD" id="cd12148">
    <property type="entry name" value="fungal_TF_MHR"/>
    <property type="match status" value="2"/>
</dbReference>
<keyword evidence="5" id="KW-0539">Nucleus</keyword>
<organism evidence="7 8">
    <name type="scientific">Boothiomyces macroporosus</name>
    <dbReference type="NCBI Taxonomy" id="261099"/>
    <lineage>
        <taxon>Eukaryota</taxon>
        <taxon>Fungi</taxon>
        <taxon>Fungi incertae sedis</taxon>
        <taxon>Chytridiomycota</taxon>
        <taxon>Chytridiomycota incertae sedis</taxon>
        <taxon>Chytridiomycetes</taxon>
        <taxon>Rhizophydiales</taxon>
        <taxon>Terramycetaceae</taxon>
        <taxon>Boothiomyces</taxon>
    </lineage>
</organism>
<dbReference type="CDD" id="cd00067">
    <property type="entry name" value="GAL4"/>
    <property type="match status" value="1"/>
</dbReference>
<keyword evidence="4" id="KW-0804">Transcription</keyword>
<keyword evidence="2" id="KW-0479">Metal-binding</keyword>
<evidence type="ECO:0000256" key="1">
    <source>
        <dbReference type="ARBA" id="ARBA00004123"/>
    </source>
</evidence>
<dbReference type="SMART" id="SM00066">
    <property type="entry name" value="GAL4"/>
    <property type="match status" value="1"/>
</dbReference>
<dbReference type="InterPro" id="IPR007219">
    <property type="entry name" value="XnlR_reg_dom"/>
</dbReference>
<keyword evidence="3" id="KW-0805">Transcription regulation</keyword>
<dbReference type="InterPro" id="IPR036864">
    <property type="entry name" value="Zn2-C6_fun-type_DNA-bd_sf"/>
</dbReference>
<evidence type="ECO:0000259" key="6">
    <source>
        <dbReference type="PROSITE" id="PS50048"/>
    </source>
</evidence>
<dbReference type="Pfam" id="PF00172">
    <property type="entry name" value="Zn_clus"/>
    <property type="match status" value="1"/>
</dbReference>
<feature type="domain" description="Zn(2)-C6 fungal-type" evidence="6">
    <location>
        <begin position="6"/>
        <end position="35"/>
    </location>
</feature>
<dbReference type="AlphaFoldDB" id="A0AAD5Y336"/>
<dbReference type="SUPFAM" id="SSF57701">
    <property type="entry name" value="Zn2/Cys6 DNA-binding domain"/>
    <property type="match status" value="1"/>
</dbReference>
<dbReference type="GO" id="GO:0000981">
    <property type="term" value="F:DNA-binding transcription factor activity, RNA polymerase II-specific"/>
    <property type="evidence" value="ECO:0007669"/>
    <property type="project" value="InterPro"/>
</dbReference>
<dbReference type="Gene3D" id="4.10.240.10">
    <property type="entry name" value="Zn(2)-C6 fungal-type DNA-binding domain"/>
    <property type="match status" value="1"/>
</dbReference>
<dbReference type="Proteomes" id="UP001210925">
    <property type="component" value="Unassembled WGS sequence"/>
</dbReference>
<evidence type="ECO:0000256" key="2">
    <source>
        <dbReference type="ARBA" id="ARBA00022723"/>
    </source>
</evidence>
<evidence type="ECO:0000256" key="4">
    <source>
        <dbReference type="ARBA" id="ARBA00023163"/>
    </source>
</evidence>
<keyword evidence="8" id="KW-1185">Reference proteome</keyword>
<dbReference type="GO" id="GO:0005634">
    <property type="term" value="C:nucleus"/>
    <property type="evidence" value="ECO:0007669"/>
    <property type="project" value="UniProtKB-SubCell"/>
</dbReference>
<dbReference type="PROSITE" id="PS50048">
    <property type="entry name" value="ZN2_CY6_FUNGAL_2"/>
    <property type="match status" value="1"/>
</dbReference>
<evidence type="ECO:0000313" key="8">
    <source>
        <dbReference type="Proteomes" id="UP001210925"/>
    </source>
</evidence>
<dbReference type="GO" id="GO:0008270">
    <property type="term" value="F:zinc ion binding"/>
    <property type="evidence" value="ECO:0007669"/>
    <property type="project" value="InterPro"/>
</dbReference>
<comment type="subcellular location">
    <subcellularLocation>
        <location evidence="1">Nucleus</location>
    </subcellularLocation>
</comment>
<proteinExistence type="predicted"/>
<dbReference type="EMBL" id="JADGKB010000042">
    <property type="protein sequence ID" value="KAJ3257082.1"/>
    <property type="molecule type" value="Genomic_DNA"/>
</dbReference>
<dbReference type="GO" id="GO:0003677">
    <property type="term" value="F:DNA binding"/>
    <property type="evidence" value="ECO:0007669"/>
    <property type="project" value="InterPro"/>
</dbReference>
<reference evidence="7" key="1">
    <citation type="submission" date="2020-05" db="EMBL/GenBank/DDBJ databases">
        <title>Phylogenomic resolution of chytrid fungi.</title>
        <authorList>
            <person name="Stajich J.E."/>
            <person name="Amses K."/>
            <person name="Simmons R."/>
            <person name="Seto K."/>
            <person name="Myers J."/>
            <person name="Bonds A."/>
            <person name="Quandt C.A."/>
            <person name="Barry K."/>
            <person name="Liu P."/>
            <person name="Grigoriev I."/>
            <person name="Longcore J.E."/>
            <person name="James T.Y."/>
        </authorList>
    </citation>
    <scope>NUCLEOTIDE SEQUENCE</scope>
    <source>
        <strain evidence="7">PLAUS21</strain>
    </source>
</reference>
<gene>
    <name evidence="7" type="ORF">HK103_004910</name>
</gene>
<comment type="caution">
    <text evidence="7">The sequence shown here is derived from an EMBL/GenBank/DDBJ whole genome shotgun (WGS) entry which is preliminary data.</text>
</comment>
<accession>A0AAD5Y336</accession>
<dbReference type="PANTHER" id="PTHR47338:SF5">
    <property type="entry name" value="ZN(II)2CYS6 TRANSCRIPTION FACTOR (EUROFUNG)"/>
    <property type="match status" value="1"/>
</dbReference>
<dbReference type="GO" id="GO:0006351">
    <property type="term" value="P:DNA-templated transcription"/>
    <property type="evidence" value="ECO:0007669"/>
    <property type="project" value="InterPro"/>
</dbReference>
<dbReference type="Pfam" id="PF04082">
    <property type="entry name" value="Fungal_trans"/>
    <property type="match status" value="1"/>
</dbReference>
<evidence type="ECO:0000256" key="3">
    <source>
        <dbReference type="ARBA" id="ARBA00023015"/>
    </source>
</evidence>
<evidence type="ECO:0000313" key="7">
    <source>
        <dbReference type="EMBL" id="KAJ3257082.1"/>
    </source>
</evidence>
<sequence>MKFNNTCDLCIQRKKKCNREQPCALCKTRNLPCVYSVARYYAEDINNWEVRIGKLESMLLIPYKIDWAKKSKMSKPEVVLLSPELEHELFDKNLDHLVEIYYQKFKFHYFFVMEDYLRKACKRYKPLLYVLCANGALFVEHTPPFVRNRVELANIYWEKSANYSFIKDRSPDAALALCHLAMTCFRLQKSNALLYLKYAAIVAKGIGLNRETEIEKLASNEYEKENLRRIWWLIYQGYALGRKNDEDIIFDSDNDIFLPCRNSIEERTPNYYMQSAMQCDGWYTPSVKGLHFQAYRAVLLRIQIKVDKYVYKDLEKSLPDANYALGTILTSITELKNNAGDVFKSTIKGIQSSKIDNPQKTWVIMFSLIQMNFLIVILLNPSILKNILTRKKIQNALYFKDAVDAAIENGRIIELMLANPESIEYLNTYFPLLILESAFILICTLKQKIPKNTFKHSDELVKKHLENHYSILQRHAQNYNRESNFYEILKHLESCELQHLALEYGECKSDTSAKGPKMNHLDDRIRKLEALLIVPYQHAWQKKVPELEIDLSPLVISSQLSHELFDKDNHQLLELGLSRINTAQHYIRQDFLRQAALKFKPLYHCLCATGSLFTTKIPPGVKNRLEMANIYLLKAEAYPFTAHKSAYSVLTMLLIAVSHFRLQKANAYLYLKYTVQLAKAINLNSEAGIAKLAKNAQEQEDIRNIFWFMFNCYGISRQNNEDLIEFDEIGVHLPSKNNVHTLNEYFAIQIMNTNEWFTPSIGGLSFQAYRVILAKIQVRINQYSFQELSNELKDGTFILSTILGSLRNLEVDMKRYFDKHEQLVKRKEVADPAETWLVIATKIYLLCLKVVAILPKSLKIILSRKKVQNSVFFMDGVEAAIQVAQILSYVKDFPNIFGHWNMYLPVLIVESAFILLCALKLKIVGIGRFKQSLGLHYEILIKLAKAFNREPTFYNILKCLEAFDIENIALKFGEFKASNWHINSQQPLPEQRKIDINLLIN</sequence>
<dbReference type="InterPro" id="IPR050815">
    <property type="entry name" value="TF_fung"/>
</dbReference>
<name>A0AAD5Y336_9FUNG</name>
<protein>
    <recommendedName>
        <fullName evidence="6">Zn(2)-C6 fungal-type domain-containing protein</fullName>
    </recommendedName>
</protein>
<dbReference type="InterPro" id="IPR001138">
    <property type="entry name" value="Zn2Cys6_DnaBD"/>
</dbReference>
<evidence type="ECO:0000256" key="5">
    <source>
        <dbReference type="ARBA" id="ARBA00023242"/>
    </source>
</evidence>
<dbReference type="PANTHER" id="PTHR47338">
    <property type="entry name" value="ZN(II)2CYS6 TRANSCRIPTION FACTOR (EUROFUNG)-RELATED"/>
    <property type="match status" value="1"/>
</dbReference>